<evidence type="ECO:0000256" key="5">
    <source>
        <dbReference type="ARBA" id="ARBA00023136"/>
    </source>
</evidence>
<feature type="transmembrane region" description="Helical" evidence="6">
    <location>
        <begin position="386"/>
        <end position="410"/>
    </location>
</feature>
<keyword evidence="2" id="KW-1003">Cell membrane</keyword>
<dbReference type="AlphaFoldDB" id="Q5NZP6"/>
<dbReference type="PANTHER" id="PTHR30250:SF26">
    <property type="entry name" value="PSMA PROTEIN"/>
    <property type="match status" value="1"/>
</dbReference>
<reference evidence="7 8" key="1">
    <citation type="journal article" date="2005" name="Arch. Microbiol.">
        <title>The genome sequence of an anaerobic aromatic-degrading denitrifying bacterium, strain EbN1.</title>
        <authorList>
            <person name="Rabus R."/>
            <person name="Kube M."/>
            <person name="Heider J."/>
            <person name="Beck A."/>
            <person name="Heitmann K."/>
            <person name="Widdel F."/>
            <person name="Reinhardt R."/>
        </authorList>
    </citation>
    <scope>NUCLEOTIDE SEQUENCE [LARGE SCALE GENOMIC DNA]</scope>
    <source>
        <strain evidence="7 8">EbN1</strain>
    </source>
</reference>
<feature type="transmembrane region" description="Helical" evidence="6">
    <location>
        <begin position="133"/>
        <end position="156"/>
    </location>
</feature>
<dbReference type="EMBL" id="CR555306">
    <property type="protein sequence ID" value="CAI09468.1"/>
    <property type="molecule type" value="Genomic_DNA"/>
</dbReference>
<feature type="transmembrane region" description="Helical" evidence="6">
    <location>
        <begin position="195"/>
        <end position="214"/>
    </location>
</feature>
<feature type="transmembrane region" description="Helical" evidence="6">
    <location>
        <begin position="416"/>
        <end position="435"/>
    </location>
</feature>
<dbReference type="InterPro" id="IPR050833">
    <property type="entry name" value="Poly_Biosynth_Transport"/>
</dbReference>
<protein>
    <submittedName>
        <fullName evidence="7">Probably involved in the export of O-antigen (Flippase Wzx)</fullName>
    </submittedName>
</protein>
<feature type="transmembrane region" description="Helical" evidence="6">
    <location>
        <begin position="275"/>
        <end position="296"/>
    </location>
</feature>
<feature type="transmembrane region" description="Helical" evidence="6">
    <location>
        <begin position="48"/>
        <end position="69"/>
    </location>
</feature>
<dbReference type="eggNOG" id="COG2244">
    <property type="taxonomic scope" value="Bacteria"/>
</dbReference>
<evidence type="ECO:0000256" key="1">
    <source>
        <dbReference type="ARBA" id="ARBA00004651"/>
    </source>
</evidence>
<evidence type="ECO:0000313" key="8">
    <source>
        <dbReference type="Proteomes" id="UP000006552"/>
    </source>
</evidence>
<feature type="transmembrane region" description="Helical" evidence="6">
    <location>
        <begin position="90"/>
        <end position="113"/>
    </location>
</feature>
<gene>
    <name evidence="7" type="primary">wzx</name>
    <name evidence="7" type="ORF">ebA5876</name>
</gene>
<evidence type="ECO:0000256" key="6">
    <source>
        <dbReference type="SAM" id="Phobius"/>
    </source>
</evidence>
<feature type="transmembrane region" description="Helical" evidence="6">
    <location>
        <begin position="168"/>
        <end position="189"/>
    </location>
</feature>
<name>Q5NZP6_AROAE</name>
<evidence type="ECO:0000256" key="3">
    <source>
        <dbReference type="ARBA" id="ARBA00022692"/>
    </source>
</evidence>
<dbReference type="GO" id="GO:0005886">
    <property type="term" value="C:plasma membrane"/>
    <property type="evidence" value="ECO:0007669"/>
    <property type="project" value="UniProtKB-SubCell"/>
</dbReference>
<feature type="transmembrane region" description="Helical" evidence="6">
    <location>
        <begin position="12"/>
        <end position="36"/>
    </location>
</feature>
<organism evidence="7 8">
    <name type="scientific">Aromatoleum aromaticum (strain DSM 19018 / LMG 30748 / EbN1)</name>
    <name type="common">Azoarcus sp. (strain EbN1)</name>
    <dbReference type="NCBI Taxonomy" id="76114"/>
    <lineage>
        <taxon>Bacteria</taxon>
        <taxon>Pseudomonadati</taxon>
        <taxon>Pseudomonadota</taxon>
        <taxon>Betaproteobacteria</taxon>
        <taxon>Rhodocyclales</taxon>
        <taxon>Rhodocyclaceae</taxon>
        <taxon>Aromatoleum</taxon>
    </lineage>
</organism>
<evidence type="ECO:0000256" key="2">
    <source>
        <dbReference type="ARBA" id="ARBA00022475"/>
    </source>
</evidence>
<proteinExistence type="predicted"/>
<feature type="transmembrane region" description="Helical" evidence="6">
    <location>
        <begin position="235"/>
        <end position="255"/>
    </location>
</feature>
<feature type="transmembrane region" description="Helical" evidence="6">
    <location>
        <begin position="317"/>
        <end position="341"/>
    </location>
</feature>
<evidence type="ECO:0000256" key="4">
    <source>
        <dbReference type="ARBA" id="ARBA00022989"/>
    </source>
</evidence>
<dbReference type="STRING" id="76114.ebA5876"/>
<keyword evidence="3 6" id="KW-0812">Transmembrane</keyword>
<keyword evidence="5 6" id="KW-0472">Membrane</keyword>
<keyword evidence="4 6" id="KW-1133">Transmembrane helix</keyword>
<dbReference type="Pfam" id="PF01943">
    <property type="entry name" value="Polysacc_synt"/>
    <property type="match status" value="1"/>
</dbReference>
<dbReference type="InterPro" id="IPR002797">
    <property type="entry name" value="Polysacc_synth"/>
</dbReference>
<dbReference type="HOGENOM" id="CLU_044954_0_0_4"/>
<dbReference type="RefSeq" id="WP_011239131.1">
    <property type="nucleotide sequence ID" value="NC_006513.1"/>
</dbReference>
<dbReference type="KEGG" id="eba:ebA5876"/>
<dbReference type="PANTHER" id="PTHR30250">
    <property type="entry name" value="PST FAMILY PREDICTED COLANIC ACID TRANSPORTER"/>
    <property type="match status" value="1"/>
</dbReference>
<dbReference type="Proteomes" id="UP000006552">
    <property type="component" value="Chromosome"/>
</dbReference>
<accession>Q5NZP6</accession>
<comment type="subcellular location">
    <subcellularLocation>
        <location evidence="1">Cell membrane</location>
        <topology evidence="1">Multi-pass membrane protein</topology>
    </subcellularLocation>
</comment>
<keyword evidence="8" id="KW-1185">Reference proteome</keyword>
<sequence>MSHAAPPRTRNRGIVTGVLSGLLGRCASLLAPFIVMPELLRYLGDEHFGIWMTAVSITSMAMFVDFGIGNGLLTRLSRAYGASDFSTMRAYIASGYAALALIAVLMLAILGIVTATANYGVETGAGFLHNPESLNILVVCLAAFLIAIPVSVIQRVMLACQKSALSNLWQILASVLSVLLCLLAIRASFSPWEVIAAYSLPPVLAMLLSSVFFFRTHPGLRPRLASFSPHYAKDLLKLGSRFLALSVITSVAMNADNLIIAQQLGPKAVTDYAVPAKLASLLGLLVTTLFLPLWAANGEAMVRKDYAWIHKTTRKMSILGGSAVFAAGIFLVGFGNIIATLWMSREFPDLPGIVAALAAFSVLQAIAAPFNMLLNSASKVTIQIAAWTVFLVTSVAGKFLLLNLLAQVWVIPVVSVLAYLLFILPAIIASAAKIYSHATTP</sequence>
<evidence type="ECO:0000313" key="7">
    <source>
        <dbReference type="EMBL" id="CAI09468.1"/>
    </source>
</evidence>
<feature type="transmembrane region" description="Helical" evidence="6">
    <location>
        <begin position="353"/>
        <end position="374"/>
    </location>
</feature>
<dbReference type="OrthoDB" id="8766744at2"/>